<feature type="transmembrane region" description="Helical" evidence="6">
    <location>
        <begin position="439"/>
        <end position="457"/>
    </location>
</feature>
<feature type="transmembrane region" description="Helical" evidence="6">
    <location>
        <begin position="68"/>
        <end position="92"/>
    </location>
</feature>
<organism evidence="8 9">
    <name type="scientific">Streptomyces spongiae</name>
    <dbReference type="NCBI Taxonomy" id="565072"/>
    <lineage>
        <taxon>Bacteria</taxon>
        <taxon>Bacillati</taxon>
        <taxon>Actinomycetota</taxon>
        <taxon>Actinomycetes</taxon>
        <taxon>Kitasatosporales</taxon>
        <taxon>Streptomycetaceae</taxon>
        <taxon>Streptomyces</taxon>
    </lineage>
</organism>
<dbReference type="Proteomes" id="UP000400924">
    <property type="component" value="Unassembled WGS sequence"/>
</dbReference>
<evidence type="ECO:0000313" key="8">
    <source>
        <dbReference type="EMBL" id="MPY56205.1"/>
    </source>
</evidence>
<dbReference type="Pfam" id="PF07690">
    <property type="entry name" value="MFS_1"/>
    <property type="match status" value="1"/>
</dbReference>
<evidence type="ECO:0000256" key="3">
    <source>
        <dbReference type="ARBA" id="ARBA00022989"/>
    </source>
</evidence>
<dbReference type="Gene3D" id="1.20.1250.20">
    <property type="entry name" value="MFS general substrate transporter like domains"/>
    <property type="match status" value="2"/>
</dbReference>
<comment type="subcellular location">
    <subcellularLocation>
        <location evidence="1">Cell membrane</location>
        <topology evidence="1">Multi-pass membrane protein</topology>
    </subcellularLocation>
</comment>
<evidence type="ECO:0000256" key="5">
    <source>
        <dbReference type="SAM" id="MobiDB-lite"/>
    </source>
</evidence>
<comment type="caution">
    <text evidence="8">The sequence shown here is derived from an EMBL/GenBank/DDBJ whole genome shotgun (WGS) entry which is preliminary data.</text>
</comment>
<dbReference type="GO" id="GO:0005886">
    <property type="term" value="C:plasma membrane"/>
    <property type="evidence" value="ECO:0007669"/>
    <property type="project" value="UniProtKB-SubCell"/>
</dbReference>
<reference evidence="8 9" key="1">
    <citation type="submission" date="2019-07" db="EMBL/GenBank/DDBJ databases">
        <title>New species of Amycolatopsis and Streptomyces.</title>
        <authorList>
            <person name="Duangmal K."/>
            <person name="Teo W.F.A."/>
            <person name="Lipun K."/>
        </authorList>
    </citation>
    <scope>NUCLEOTIDE SEQUENCE [LARGE SCALE GENOMIC DNA]</scope>
    <source>
        <strain evidence="8 9">NBRC 106415</strain>
    </source>
</reference>
<feature type="transmembrane region" description="Helical" evidence="6">
    <location>
        <begin position="313"/>
        <end position="338"/>
    </location>
</feature>
<evidence type="ECO:0000256" key="1">
    <source>
        <dbReference type="ARBA" id="ARBA00004651"/>
    </source>
</evidence>
<feature type="domain" description="Major facilitator superfamily (MFS) profile" evidence="7">
    <location>
        <begin position="68"/>
        <end position="464"/>
    </location>
</feature>
<gene>
    <name evidence="8" type="ORF">FNH08_03140</name>
</gene>
<keyword evidence="3 6" id="KW-1133">Transmembrane helix</keyword>
<dbReference type="CDD" id="cd06174">
    <property type="entry name" value="MFS"/>
    <property type="match status" value="1"/>
</dbReference>
<feature type="transmembrane region" description="Helical" evidence="6">
    <location>
        <begin position="104"/>
        <end position="126"/>
    </location>
</feature>
<evidence type="ECO:0000256" key="2">
    <source>
        <dbReference type="ARBA" id="ARBA00022692"/>
    </source>
</evidence>
<dbReference type="InterPro" id="IPR020846">
    <property type="entry name" value="MFS_dom"/>
</dbReference>
<evidence type="ECO:0000313" key="9">
    <source>
        <dbReference type="Proteomes" id="UP000400924"/>
    </source>
</evidence>
<keyword evidence="4 6" id="KW-0472">Membrane</keyword>
<sequence>MAALTSSRPRARRHPVPGPSPFPAHVLDVPARPEAEMTQHTDELPAAEDGTRKPGDGPEPVSGRFITLYVLSYLGLYVAVMTPLLVSLAMRLETIDPQGKTSSLGLVVGLGTLVGVASGLAFGVLSDNTTSRLGRRKPWILAGMPVLLAGAALTGAGTSVSVLLAGFVVSQLGLSAIMTALLAMLPDQVPEQQRGKVSGLLGFTAQIAGVAGFQLATPLRESGVLLFLVPAVIACVALLPVVLFLPDRPVRRPAGDRQSLAGLLRGLAFNPVRQPDLGWAWAGRFLIQLSLMFLSTYQLYFLTDHLDYELEKVTGLLALTGGVGLLMTSVGAVASGILSDRLRRRKPFIYAAATAFAAGFAVIASATSFAQVFVGSQIILLGAGVFGAVDIALITDVIPNRETEGAKYMSVFGIAAALPQSVAPLIAPFVLAVGGGENYPLLFLSAAGVAVIGGLTVRPIRGVR</sequence>
<dbReference type="InterPro" id="IPR018043">
    <property type="entry name" value="Na/Gal_symport_CS"/>
</dbReference>
<accession>A0A5N8XCF0</accession>
<feature type="transmembrane region" description="Helical" evidence="6">
    <location>
        <begin position="410"/>
        <end position="433"/>
    </location>
</feature>
<dbReference type="PROSITE" id="PS50850">
    <property type="entry name" value="MFS"/>
    <property type="match status" value="1"/>
</dbReference>
<dbReference type="InterPro" id="IPR036259">
    <property type="entry name" value="MFS_trans_sf"/>
</dbReference>
<dbReference type="AlphaFoldDB" id="A0A5N8XCF0"/>
<evidence type="ECO:0000256" key="6">
    <source>
        <dbReference type="SAM" id="Phobius"/>
    </source>
</evidence>
<name>A0A5N8XCF0_9ACTN</name>
<feature type="region of interest" description="Disordered" evidence="5">
    <location>
        <begin position="1"/>
        <end position="58"/>
    </location>
</feature>
<dbReference type="InterPro" id="IPR011701">
    <property type="entry name" value="MFS"/>
</dbReference>
<feature type="transmembrane region" description="Helical" evidence="6">
    <location>
        <begin position="223"/>
        <end position="245"/>
    </location>
</feature>
<feature type="transmembrane region" description="Helical" evidence="6">
    <location>
        <begin position="162"/>
        <end position="185"/>
    </location>
</feature>
<keyword evidence="2 6" id="KW-0812">Transmembrane</keyword>
<dbReference type="SUPFAM" id="SSF103473">
    <property type="entry name" value="MFS general substrate transporter"/>
    <property type="match status" value="1"/>
</dbReference>
<feature type="transmembrane region" description="Helical" evidence="6">
    <location>
        <begin position="350"/>
        <end position="372"/>
    </location>
</feature>
<evidence type="ECO:0000259" key="7">
    <source>
        <dbReference type="PROSITE" id="PS50850"/>
    </source>
</evidence>
<feature type="transmembrane region" description="Helical" evidence="6">
    <location>
        <begin position="197"/>
        <end position="217"/>
    </location>
</feature>
<protein>
    <submittedName>
        <fullName evidence="8">MFS transporter</fullName>
    </submittedName>
</protein>
<feature type="transmembrane region" description="Helical" evidence="6">
    <location>
        <begin position="281"/>
        <end position="301"/>
    </location>
</feature>
<feature type="transmembrane region" description="Helical" evidence="6">
    <location>
        <begin position="378"/>
        <end position="398"/>
    </location>
</feature>
<dbReference type="PROSITE" id="PS00872">
    <property type="entry name" value="NA_GALACTOSIDE_SYMP"/>
    <property type="match status" value="1"/>
</dbReference>
<feature type="compositionally biased region" description="Basic and acidic residues" evidence="5">
    <location>
        <begin position="31"/>
        <end position="56"/>
    </location>
</feature>
<dbReference type="PANTHER" id="PTHR23528">
    <property type="match status" value="1"/>
</dbReference>
<proteinExistence type="predicted"/>
<dbReference type="OrthoDB" id="7584869at2"/>
<dbReference type="EMBL" id="VJZC01000009">
    <property type="protein sequence ID" value="MPY56205.1"/>
    <property type="molecule type" value="Genomic_DNA"/>
</dbReference>
<dbReference type="GO" id="GO:0022857">
    <property type="term" value="F:transmembrane transporter activity"/>
    <property type="evidence" value="ECO:0007669"/>
    <property type="project" value="InterPro"/>
</dbReference>
<dbReference type="PANTHER" id="PTHR23528:SF1">
    <property type="entry name" value="MAJOR FACILITATOR SUPERFAMILY (MFS) PROFILE DOMAIN-CONTAINING PROTEIN"/>
    <property type="match status" value="1"/>
</dbReference>
<dbReference type="GO" id="GO:0006814">
    <property type="term" value="P:sodium ion transport"/>
    <property type="evidence" value="ECO:0007669"/>
    <property type="project" value="InterPro"/>
</dbReference>
<keyword evidence="9" id="KW-1185">Reference proteome</keyword>
<evidence type="ECO:0000256" key="4">
    <source>
        <dbReference type="ARBA" id="ARBA00023136"/>
    </source>
</evidence>
<feature type="transmembrane region" description="Helical" evidence="6">
    <location>
        <begin position="138"/>
        <end position="156"/>
    </location>
</feature>